<keyword evidence="4" id="KW-1185">Reference proteome</keyword>
<comment type="caution">
    <text evidence="3">The sequence shown here is derived from an EMBL/GenBank/DDBJ whole genome shotgun (WGS) entry which is preliminary data.</text>
</comment>
<dbReference type="Pfam" id="PF01738">
    <property type="entry name" value="DLH"/>
    <property type="match status" value="1"/>
</dbReference>
<reference evidence="3 4" key="1">
    <citation type="submission" date="2015-08" db="EMBL/GenBank/DDBJ databases">
        <title>Next Generation Sequencing and Analysis of the Genome of Puccinia sorghi L Schw, the Causal Agent of Maize Common Rust.</title>
        <authorList>
            <person name="Rochi L."/>
            <person name="Burguener G."/>
            <person name="Darino M."/>
            <person name="Turjanski A."/>
            <person name="Kreff E."/>
            <person name="Dieguez M.J."/>
            <person name="Sacco F."/>
        </authorList>
    </citation>
    <scope>NUCLEOTIDE SEQUENCE [LARGE SCALE GENOMIC DNA]</scope>
    <source>
        <strain evidence="3 4">RO10H11247</strain>
    </source>
</reference>
<evidence type="ECO:0000259" key="2">
    <source>
        <dbReference type="Pfam" id="PF01738"/>
    </source>
</evidence>
<dbReference type="GO" id="GO:0016787">
    <property type="term" value="F:hydrolase activity"/>
    <property type="evidence" value="ECO:0007669"/>
    <property type="project" value="InterPro"/>
</dbReference>
<gene>
    <name evidence="3" type="ORF">VP01_220g2</name>
</gene>
<dbReference type="InterPro" id="IPR029058">
    <property type="entry name" value="AB_hydrolase_fold"/>
</dbReference>
<dbReference type="Gene3D" id="3.40.50.1820">
    <property type="entry name" value="alpha/beta hydrolase"/>
    <property type="match status" value="1"/>
</dbReference>
<feature type="domain" description="Dienelactone hydrolase" evidence="2">
    <location>
        <begin position="70"/>
        <end position="258"/>
    </location>
</feature>
<evidence type="ECO:0000256" key="1">
    <source>
        <dbReference type="SAM" id="SignalP"/>
    </source>
</evidence>
<feature type="signal peptide" evidence="1">
    <location>
        <begin position="1"/>
        <end position="20"/>
    </location>
</feature>
<dbReference type="PANTHER" id="PTHR17630">
    <property type="entry name" value="DIENELACTONE HYDROLASE"/>
    <property type="match status" value="1"/>
</dbReference>
<proteinExistence type="predicted"/>
<feature type="chain" id="PRO_5005568289" description="Dienelactone hydrolase domain-containing protein" evidence="1">
    <location>
        <begin position="21"/>
        <end position="300"/>
    </location>
</feature>
<protein>
    <recommendedName>
        <fullName evidence="2">Dienelactone hydrolase domain-containing protein</fullName>
    </recommendedName>
</protein>
<evidence type="ECO:0000313" key="4">
    <source>
        <dbReference type="Proteomes" id="UP000037035"/>
    </source>
</evidence>
<evidence type="ECO:0000313" key="3">
    <source>
        <dbReference type="EMBL" id="KNZ57213.1"/>
    </source>
</evidence>
<dbReference type="EMBL" id="LAVV01007070">
    <property type="protein sequence ID" value="KNZ57213.1"/>
    <property type="molecule type" value="Genomic_DNA"/>
</dbReference>
<dbReference type="Proteomes" id="UP000037035">
    <property type="component" value="Unassembled WGS sequence"/>
</dbReference>
<keyword evidence="1" id="KW-0732">Signal</keyword>
<dbReference type="AlphaFoldDB" id="A0A0L6V8X4"/>
<accession>A0A0L6V8X4</accession>
<organism evidence="3 4">
    <name type="scientific">Puccinia sorghi</name>
    <dbReference type="NCBI Taxonomy" id="27349"/>
    <lineage>
        <taxon>Eukaryota</taxon>
        <taxon>Fungi</taxon>
        <taxon>Dikarya</taxon>
        <taxon>Basidiomycota</taxon>
        <taxon>Pucciniomycotina</taxon>
        <taxon>Pucciniomycetes</taxon>
        <taxon>Pucciniales</taxon>
        <taxon>Pucciniaceae</taxon>
        <taxon>Puccinia</taxon>
    </lineage>
</organism>
<dbReference type="STRING" id="27349.A0A0L6V8X4"/>
<sequence>MKLLLLLLLVTTIPMLIIRAEKPDDHRECLSGKATGKLITMNGVKVYAASAGSDRGQGKGKKAGIRKSMVGRRKAVLVFPDIFGIDLINIQLITDKLAADLDVPAFLVDTFSGDDVPDGPQPNAMPVGFDIIEWQKRHGPQQILPLIGNVIKNLTDQGVQRVAATGYCFGGKYVFLSLDRNWIQVGSTSHPSLLTIPNDPLELRAKSHGPLLINSCEFDPQFGAEAQKQTDAILGNGRYEPGYKRTYYPGASHGFGIRANLVVTLQKNAPLMNPTRRLSSGLMRTYDTNKRKKEKLLNLL</sequence>
<dbReference type="OrthoDB" id="17560at2759"/>
<dbReference type="InterPro" id="IPR002925">
    <property type="entry name" value="Dienelactn_hydro"/>
</dbReference>
<dbReference type="SUPFAM" id="SSF53474">
    <property type="entry name" value="alpha/beta-Hydrolases"/>
    <property type="match status" value="1"/>
</dbReference>
<dbReference type="PANTHER" id="PTHR17630:SF44">
    <property type="entry name" value="PROTEIN AIM2"/>
    <property type="match status" value="1"/>
</dbReference>
<name>A0A0L6V8X4_9BASI</name>
<dbReference type="VEuPathDB" id="FungiDB:VP01_220g2"/>